<accession>A0ABV6YM92</accession>
<protein>
    <submittedName>
        <fullName evidence="1">Uncharacterized protein</fullName>
    </submittedName>
</protein>
<sequence>MQTLILISGDIEPCAEFERNTTKGGFLATLEADRSVVDFSPISQIPDAGEELAHFAHLQGESKLKRGGNTVDLLHVIVTEQLDPAVESYTWPEPWNVVLRVLCARNGNRHA</sequence>
<proteinExistence type="predicted"/>
<evidence type="ECO:0000313" key="1">
    <source>
        <dbReference type="EMBL" id="MFC1573432.1"/>
    </source>
</evidence>
<dbReference type="Proteomes" id="UP001593833">
    <property type="component" value="Unassembled WGS sequence"/>
</dbReference>
<name>A0ABV6YM92_UNCEI</name>
<comment type="caution">
    <text evidence="1">The sequence shown here is derived from an EMBL/GenBank/DDBJ whole genome shotgun (WGS) entry which is preliminary data.</text>
</comment>
<keyword evidence="2" id="KW-1185">Reference proteome</keyword>
<reference evidence="1 2" key="1">
    <citation type="submission" date="2024-09" db="EMBL/GenBank/DDBJ databases">
        <authorList>
            <person name="D'Angelo T."/>
        </authorList>
    </citation>
    <scope>NUCLEOTIDE SEQUENCE [LARGE SCALE GENOMIC DNA]</scope>
    <source>
        <strain evidence="1">SAG AM-320-E07</strain>
    </source>
</reference>
<organism evidence="1 2">
    <name type="scientific">Eiseniibacteriota bacterium</name>
    <dbReference type="NCBI Taxonomy" id="2212470"/>
    <lineage>
        <taxon>Bacteria</taxon>
        <taxon>Candidatus Eiseniibacteriota</taxon>
    </lineage>
</organism>
<dbReference type="EMBL" id="JBHPKH010000160">
    <property type="protein sequence ID" value="MFC1573432.1"/>
    <property type="molecule type" value="Genomic_DNA"/>
</dbReference>
<evidence type="ECO:0000313" key="2">
    <source>
        <dbReference type="Proteomes" id="UP001593833"/>
    </source>
</evidence>
<gene>
    <name evidence="1" type="ORF">ACFL6M_07525</name>
</gene>